<reference evidence="1 2" key="1">
    <citation type="submission" date="2020-05" db="EMBL/GenBank/DDBJ databases">
        <title>Electrophorus electricus (electric eel) genome, fEleEle1, primary haplotype.</title>
        <authorList>
            <person name="Myers G."/>
            <person name="Meyer A."/>
            <person name="Fedrigo O."/>
            <person name="Formenti G."/>
            <person name="Rhie A."/>
            <person name="Tracey A."/>
            <person name="Sims Y."/>
            <person name="Jarvis E.D."/>
        </authorList>
    </citation>
    <scope>NUCLEOTIDE SEQUENCE [LARGE SCALE GENOMIC DNA]</scope>
</reference>
<dbReference type="Ensembl" id="ENSEEET00000064444.1">
    <property type="protein sequence ID" value="ENSEEEP00000059248.1"/>
    <property type="gene ID" value="ENSEEEG00000025057.1"/>
</dbReference>
<dbReference type="Proteomes" id="UP000314983">
    <property type="component" value="Chromosome 23"/>
</dbReference>
<dbReference type="AlphaFoldDB" id="A0AAY5EQQ9"/>
<sequence length="119" mass="12964">GTGDAENVIQQMNSQWLGGWQIRTNWTTRKPPASKSNYKIQVLSQSSLSNCTVYCAGATSGLSDKWNCLARSMGLSSSSSSGRFDSYEAAAHAIVPFYWGKETDGVRAMEQIPMPQVPP</sequence>
<name>A0AAY5EQQ9_ELEEL</name>
<reference evidence="1" key="2">
    <citation type="submission" date="2025-08" db="UniProtKB">
        <authorList>
            <consortium name="Ensembl"/>
        </authorList>
    </citation>
    <scope>IDENTIFICATION</scope>
</reference>
<evidence type="ECO:0000313" key="2">
    <source>
        <dbReference type="Proteomes" id="UP000314983"/>
    </source>
</evidence>
<organism evidence="1 2">
    <name type="scientific">Electrophorus electricus</name>
    <name type="common">Electric eel</name>
    <name type="synonym">Gymnotus electricus</name>
    <dbReference type="NCBI Taxonomy" id="8005"/>
    <lineage>
        <taxon>Eukaryota</taxon>
        <taxon>Metazoa</taxon>
        <taxon>Chordata</taxon>
        <taxon>Craniata</taxon>
        <taxon>Vertebrata</taxon>
        <taxon>Euteleostomi</taxon>
        <taxon>Actinopterygii</taxon>
        <taxon>Neopterygii</taxon>
        <taxon>Teleostei</taxon>
        <taxon>Ostariophysi</taxon>
        <taxon>Gymnotiformes</taxon>
        <taxon>Gymnotoidei</taxon>
        <taxon>Gymnotidae</taxon>
        <taxon>Electrophorus</taxon>
    </lineage>
</organism>
<reference evidence="1" key="3">
    <citation type="submission" date="2025-09" db="UniProtKB">
        <authorList>
            <consortium name="Ensembl"/>
        </authorList>
    </citation>
    <scope>IDENTIFICATION</scope>
</reference>
<protein>
    <submittedName>
        <fullName evidence="1">Uncharacterized protein</fullName>
    </submittedName>
</protein>
<keyword evidence="2" id="KW-1185">Reference proteome</keyword>
<accession>A0AAY5EQQ9</accession>
<proteinExistence type="predicted"/>
<dbReference type="GeneTree" id="ENSGT00940000154962"/>
<evidence type="ECO:0000313" key="1">
    <source>
        <dbReference type="Ensembl" id="ENSEEEP00000059248.1"/>
    </source>
</evidence>